<dbReference type="InterPro" id="IPR013154">
    <property type="entry name" value="ADH-like_N"/>
</dbReference>
<keyword evidence="6" id="KW-0520">NAD</keyword>
<comment type="similarity">
    <text evidence="2 7">Belongs to the zinc-containing alcohol dehydrogenase family.</text>
</comment>
<dbReference type="GO" id="GO:0008270">
    <property type="term" value="F:zinc ion binding"/>
    <property type="evidence" value="ECO:0007669"/>
    <property type="project" value="InterPro"/>
</dbReference>
<dbReference type="EMBL" id="ML977324">
    <property type="protein sequence ID" value="KAF2114869.1"/>
    <property type="molecule type" value="Genomic_DNA"/>
</dbReference>
<dbReference type="SUPFAM" id="SSF51735">
    <property type="entry name" value="NAD(P)-binding Rossmann-fold domains"/>
    <property type="match status" value="1"/>
</dbReference>
<evidence type="ECO:0008006" key="12">
    <source>
        <dbReference type="Google" id="ProtNLM"/>
    </source>
</evidence>
<dbReference type="Gene3D" id="3.90.180.10">
    <property type="entry name" value="Medium-chain alcohol dehydrogenases, catalytic domain"/>
    <property type="match status" value="1"/>
</dbReference>
<evidence type="ECO:0000256" key="7">
    <source>
        <dbReference type="RuleBase" id="RU361277"/>
    </source>
</evidence>
<protein>
    <recommendedName>
        <fullName evidence="12">Alcohol dehydrogenase</fullName>
    </recommendedName>
</protein>
<dbReference type="Gene3D" id="3.40.50.720">
    <property type="entry name" value="NAD(P)-binding Rossmann-like Domain"/>
    <property type="match status" value="1"/>
</dbReference>
<evidence type="ECO:0000259" key="9">
    <source>
        <dbReference type="Pfam" id="PF08240"/>
    </source>
</evidence>
<keyword evidence="4 7" id="KW-0862">Zinc</keyword>
<dbReference type="AlphaFoldDB" id="A0A6A5Z5X0"/>
<dbReference type="GO" id="GO:0016491">
    <property type="term" value="F:oxidoreductase activity"/>
    <property type="evidence" value="ECO:0007669"/>
    <property type="project" value="UniProtKB-KW"/>
</dbReference>
<dbReference type="Pfam" id="PF08240">
    <property type="entry name" value="ADH_N"/>
    <property type="match status" value="1"/>
</dbReference>
<reference evidence="10" key="1">
    <citation type="journal article" date="2020" name="Stud. Mycol.">
        <title>101 Dothideomycetes genomes: a test case for predicting lifestyles and emergence of pathogens.</title>
        <authorList>
            <person name="Haridas S."/>
            <person name="Albert R."/>
            <person name="Binder M."/>
            <person name="Bloem J."/>
            <person name="Labutti K."/>
            <person name="Salamov A."/>
            <person name="Andreopoulos B."/>
            <person name="Baker S."/>
            <person name="Barry K."/>
            <person name="Bills G."/>
            <person name="Bluhm B."/>
            <person name="Cannon C."/>
            <person name="Castanera R."/>
            <person name="Culley D."/>
            <person name="Daum C."/>
            <person name="Ezra D."/>
            <person name="Gonzalez J."/>
            <person name="Henrissat B."/>
            <person name="Kuo A."/>
            <person name="Liang C."/>
            <person name="Lipzen A."/>
            <person name="Lutzoni F."/>
            <person name="Magnuson J."/>
            <person name="Mondo S."/>
            <person name="Nolan M."/>
            <person name="Ohm R."/>
            <person name="Pangilinan J."/>
            <person name="Park H.-J."/>
            <person name="Ramirez L."/>
            <person name="Alfaro M."/>
            <person name="Sun H."/>
            <person name="Tritt A."/>
            <person name="Yoshinaga Y."/>
            <person name="Zwiers L.-H."/>
            <person name="Turgeon B."/>
            <person name="Goodwin S."/>
            <person name="Spatafora J."/>
            <person name="Crous P."/>
            <person name="Grigoriev I."/>
        </authorList>
    </citation>
    <scope>NUCLEOTIDE SEQUENCE</scope>
    <source>
        <strain evidence="10">CBS 627.86</strain>
    </source>
</reference>
<dbReference type="CDD" id="cd08282">
    <property type="entry name" value="PFDH_like"/>
    <property type="match status" value="1"/>
</dbReference>
<comment type="cofactor">
    <cofactor evidence="1 7">
        <name>Zn(2+)</name>
        <dbReference type="ChEBI" id="CHEBI:29105"/>
    </cofactor>
</comment>
<keyword evidence="5" id="KW-0560">Oxidoreductase</keyword>
<accession>A0A6A5Z5X0</accession>
<evidence type="ECO:0000259" key="8">
    <source>
        <dbReference type="Pfam" id="PF00107"/>
    </source>
</evidence>
<organism evidence="10 11">
    <name type="scientific">Lophiotrema nucula</name>
    <dbReference type="NCBI Taxonomy" id="690887"/>
    <lineage>
        <taxon>Eukaryota</taxon>
        <taxon>Fungi</taxon>
        <taxon>Dikarya</taxon>
        <taxon>Ascomycota</taxon>
        <taxon>Pezizomycotina</taxon>
        <taxon>Dothideomycetes</taxon>
        <taxon>Pleosporomycetidae</taxon>
        <taxon>Pleosporales</taxon>
        <taxon>Lophiotremataceae</taxon>
        <taxon>Lophiotrema</taxon>
    </lineage>
</organism>
<evidence type="ECO:0000256" key="6">
    <source>
        <dbReference type="ARBA" id="ARBA00023027"/>
    </source>
</evidence>
<evidence type="ECO:0000313" key="11">
    <source>
        <dbReference type="Proteomes" id="UP000799770"/>
    </source>
</evidence>
<dbReference type="Proteomes" id="UP000799770">
    <property type="component" value="Unassembled WGS sequence"/>
</dbReference>
<evidence type="ECO:0000256" key="3">
    <source>
        <dbReference type="ARBA" id="ARBA00022723"/>
    </source>
</evidence>
<evidence type="ECO:0000256" key="2">
    <source>
        <dbReference type="ARBA" id="ARBA00008072"/>
    </source>
</evidence>
<keyword evidence="11" id="KW-1185">Reference proteome</keyword>
<feature type="domain" description="Alcohol dehydrogenase-like N-terminal" evidence="9">
    <location>
        <begin position="31"/>
        <end position="132"/>
    </location>
</feature>
<dbReference type="PANTHER" id="PTHR42813">
    <property type="entry name" value="ZINC-TYPE ALCOHOL DEHYDROGENASE-LIKE"/>
    <property type="match status" value="1"/>
</dbReference>
<sequence>MALNATMRGVVYNSPYNMTVENLPMPTIINQTDAIVRITTSALCGSDLHTYHGISGEGPIPMGHEAVGYVSELGSAVTQLALGDYVVIPDNVRPGHYSDLPPPMDSFGGGTGLGGLQAEYVRVPIANENLVLIPVTSNTTNSTIEQDYLTLSDIFATGWTAVTWSGFESGDTVAVFGAGPVGLLATYSAILRGASRVYTVDRIPQRLELAESLGAIPISFNESDPVQQILAYEPNGVRRSVDCVGSEAVNAAGEVDSGIVLQHMIGATMPYGGIGQIGVYMTPEPVPGSNVSPNVSLPITNFFTNALSYRAGVVQPLDVAPELTALIQSGKAKPSFIRTAEIGIEEAPEYYRRFDQHEEVKVYIRFP</sequence>
<dbReference type="OrthoDB" id="3941538at2759"/>
<dbReference type="InterPro" id="IPR036291">
    <property type="entry name" value="NAD(P)-bd_dom_sf"/>
</dbReference>
<dbReference type="InterPro" id="IPR002328">
    <property type="entry name" value="ADH_Zn_CS"/>
</dbReference>
<dbReference type="Pfam" id="PF00107">
    <property type="entry name" value="ADH_zinc_N"/>
    <property type="match status" value="1"/>
</dbReference>
<name>A0A6A5Z5X0_9PLEO</name>
<dbReference type="PROSITE" id="PS00059">
    <property type="entry name" value="ADH_ZINC"/>
    <property type="match status" value="1"/>
</dbReference>
<dbReference type="InterPro" id="IPR011032">
    <property type="entry name" value="GroES-like_sf"/>
</dbReference>
<evidence type="ECO:0000313" key="10">
    <source>
        <dbReference type="EMBL" id="KAF2114869.1"/>
    </source>
</evidence>
<evidence type="ECO:0000256" key="5">
    <source>
        <dbReference type="ARBA" id="ARBA00023002"/>
    </source>
</evidence>
<evidence type="ECO:0000256" key="1">
    <source>
        <dbReference type="ARBA" id="ARBA00001947"/>
    </source>
</evidence>
<gene>
    <name evidence="10" type="ORF">BDV96DRAFT_86960</name>
</gene>
<evidence type="ECO:0000256" key="4">
    <source>
        <dbReference type="ARBA" id="ARBA00022833"/>
    </source>
</evidence>
<keyword evidence="3 7" id="KW-0479">Metal-binding</keyword>
<dbReference type="PANTHER" id="PTHR42813:SF3">
    <property type="entry name" value="GLUTATHIONE-INDEPENDENT FORMALDEHYDE DEHYDROGENASE"/>
    <property type="match status" value="1"/>
</dbReference>
<feature type="domain" description="Alcohol dehydrogenase-like C-terminal" evidence="8">
    <location>
        <begin position="180"/>
        <end position="252"/>
    </location>
</feature>
<dbReference type="SUPFAM" id="SSF50129">
    <property type="entry name" value="GroES-like"/>
    <property type="match status" value="1"/>
</dbReference>
<dbReference type="InterPro" id="IPR013149">
    <property type="entry name" value="ADH-like_C"/>
</dbReference>
<proteinExistence type="inferred from homology"/>